<dbReference type="Proteomes" id="UP001054821">
    <property type="component" value="Chromosome 8"/>
</dbReference>
<dbReference type="InterPro" id="IPR036397">
    <property type="entry name" value="RNaseH_sf"/>
</dbReference>
<evidence type="ECO:0000313" key="2">
    <source>
        <dbReference type="EMBL" id="KAI5313084.1"/>
    </source>
</evidence>
<proteinExistence type="predicted"/>
<dbReference type="GO" id="GO:0003676">
    <property type="term" value="F:nucleic acid binding"/>
    <property type="evidence" value="ECO:0007669"/>
    <property type="project" value="InterPro"/>
</dbReference>
<gene>
    <name evidence="2" type="ORF">L3X38_042258</name>
</gene>
<name>A0AAD4UVY3_PRUDU</name>
<reference evidence="2 3" key="1">
    <citation type="journal article" date="2022" name="G3 (Bethesda)">
        <title>Whole-genome sequence and methylome profiling of the almond [Prunus dulcis (Mill.) D.A. Webb] cultivar 'Nonpareil'.</title>
        <authorList>
            <person name="D'Amico-Willman K.M."/>
            <person name="Ouma W.Z."/>
            <person name="Meulia T."/>
            <person name="Sideli G.M."/>
            <person name="Gradziel T.M."/>
            <person name="Fresnedo-Ramirez J."/>
        </authorList>
    </citation>
    <scope>NUCLEOTIDE SEQUENCE [LARGE SCALE GENOMIC DNA]</scope>
    <source>
        <strain evidence="2">Clone GOH B32 T37-40</strain>
    </source>
</reference>
<dbReference type="Gene3D" id="3.30.70.270">
    <property type="match status" value="1"/>
</dbReference>
<evidence type="ECO:0000313" key="3">
    <source>
        <dbReference type="Proteomes" id="UP001054821"/>
    </source>
</evidence>
<dbReference type="AlphaFoldDB" id="A0AAD4UVY3"/>
<dbReference type="SUPFAM" id="SSF56672">
    <property type="entry name" value="DNA/RNA polymerases"/>
    <property type="match status" value="1"/>
</dbReference>
<keyword evidence="3" id="KW-1185">Reference proteome</keyword>
<dbReference type="InterPro" id="IPR053134">
    <property type="entry name" value="RNA-dir_DNA_polymerase"/>
</dbReference>
<feature type="domain" description="RNase H type-1" evidence="1">
    <location>
        <begin position="166"/>
        <end position="230"/>
    </location>
</feature>
<evidence type="ECO:0000259" key="1">
    <source>
        <dbReference type="PROSITE" id="PS50879"/>
    </source>
</evidence>
<dbReference type="InterPro" id="IPR000477">
    <property type="entry name" value="RT_dom"/>
</dbReference>
<dbReference type="Pfam" id="PF00078">
    <property type="entry name" value="RVT_1"/>
    <property type="match status" value="1"/>
</dbReference>
<dbReference type="PANTHER" id="PTHR24559">
    <property type="entry name" value="TRANSPOSON TY3-I GAG-POL POLYPROTEIN"/>
    <property type="match status" value="1"/>
</dbReference>
<dbReference type="PANTHER" id="PTHR24559:SF444">
    <property type="entry name" value="REVERSE TRANSCRIPTASE DOMAIN-CONTAINING PROTEIN"/>
    <property type="match status" value="1"/>
</dbReference>
<organism evidence="2 3">
    <name type="scientific">Prunus dulcis</name>
    <name type="common">Almond</name>
    <name type="synonym">Amygdalus dulcis</name>
    <dbReference type="NCBI Taxonomy" id="3755"/>
    <lineage>
        <taxon>Eukaryota</taxon>
        <taxon>Viridiplantae</taxon>
        <taxon>Streptophyta</taxon>
        <taxon>Embryophyta</taxon>
        <taxon>Tracheophyta</taxon>
        <taxon>Spermatophyta</taxon>
        <taxon>Magnoliopsida</taxon>
        <taxon>eudicotyledons</taxon>
        <taxon>Gunneridae</taxon>
        <taxon>Pentapetalae</taxon>
        <taxon>rosids</taxon>
        <taxon>fabids</taxon>
        <taxon>Rosales</taxon>
        <taxon>Rosaceae</taxon>
        <taxon>Amygdaloideae</taxon>
        <taxon>Amygdaleae</taxon>
        <taxon>Prunus</taxon>
    </lineage>
</organism>
<dbReference type="InterPro" id="IPR043502">
    <property type="entry name" value="DNA/RNA_pol_sf"/>
</dbReference>
<dbReference type="CDD" id="cd01647">
    <property type="entry name" value="RT_LTR"/>
    <property type="match status" value="1"/>
</dbReference>
<dbReference type="GO" id="GO:0004523">
    <property type="term" value="F:RNA-DNA hybrid ribonuclease activity"/>
    <property type="evidence" value="ECO:0007669"/>
    <property type="project" value="InterPro"/>
</dbReference>
<dbReference type="InterPro" id="IPR043128">
    <property type="entry name" value="Rev_trsase/Diguanyl_cyclase"/>
</dbReference>
<accession>A0AAD4UVY3</accession>
<dbReference type="EMBL" id="JAJFAZ020000008">
    <property type="protein sequence ID" value="KAI5313084.1"/>
    <property type="molecule type" value="Genomic_DNA"/>
</dbReference>
<sequence length="230" mass="26077">MARKEGMACCGDADRGLYCYKVMPFGLKNARATYQRLEKNLFASLIDHTMEVYVDDILGKSRTDDQHIPNLSTMFAVLKRYNMRLNPMNCAFDMASGKFLRFMISQQGIEANPEKIQAILCIKVPKAVKAFKDNKTSTFGHSPGHRQTYSLINPRHLTRKDNFDLNKPLWTLHVDGSFNSQGRGIGLVLISPDKVVLEYTLHFKFHTSNNVAECEALLAVLRLAKEMDVT</sequence>
<dbReference type="PROSITE" id="PS50879">
    <property type="entry name" value="RNASE_H_1"/>
    <property type="match status" value="1"/>
</dbReference>
<comment type="caution">
    <text evidence="2">The sequence shown here is derived from an EMBL/GenBank/DDBJ whole genome shotgun (WGS) entry which is preliminary data.</text>
</comment>
<protein>
    <recommendedName>
        <fullName evidence="1">RNase H type-1 domain-containing protein</fullName>
    </recommendedName>
</protein>
<dbReference type="Gene3D" id="3.30.420.10">
    <property type="entry name" value="Ribonuclease H-like superfamily/Ribonuclease H"/>
    <property type="match status" value="1"/>
</dbReference>
<dbReference type="InterPro" id="IPR002156">
    <property type="entry name" value="RNaseH_domain"/>
</dbReference>